<protein>
    <submittedName>
        <fullName evidence="1">Uncharacterized protein</fullName>
    </submittedName>
</protein>
<sequence>MGIKYHRGFFIADALVIFPGNNAVDPARENRFIRFFHFVQRFPESKDPPIAILIENSLNAVAHFTAETVAQRRHGNPDQILPGLAQTPGGHVGTVIVFFSQLQNQLFVFC</sequence>
<dbReference type="EMBL" id="VSSQ01120683">
    <property type="protein sequence ID" value="MPN53510.1"/>
    <property type="molecule type" value="Genomic_DNA"/>
</dbReference>
<gene>
    <name evidence="1" type="ORF">SDC9_201174</name>
</gene>
<name>A0A645IRE8_9ZZZZ</name>
<comment type="caution">
    <text evidence="1">The sequence shown here is derived from an EMBL/GenBank/DDBJ whole genome shotgun (WGS) entry which is preliminary data.</text>
</comment>
<dbReference type="AlphaFoldDB" id="A0A645IRE8"/>
<proteinExistence type="predicted"/>
<reference evidence="1" key="1">
    <citation type="submission" date="2019-08" db="EMBL/GenBank/DDBJ databases">
        <authorList>
            <person name="Kucharzyk K."/>
            <person name="Murdoch R.W."/>
            <person name="Higgins S."/>
            <person name="Loffler F."/>
        </authorList>
    </citation>
    <scope>NUCLEOTIDE SEQUENCE</scope>
</reference>
<organism evidence="1">
    <name type="scientific">bioreactor metagenome</name>
    <dbReference type="NCBI Taxonomy" id="1076179"/>
    <lineage>
        <taxon>unclassified sequences</taxon>
        <taxon>metagenomes</taxon>
        <taxon>ecological metagenomes</taxon>
    </lineage>
</organism>
<accession>A0A645IRE8</accession>
<evidence type="ECO:0000313" key="1">
    <source>
        <dbReference type="EMBL" id="MPN53510.1"/>
    </source>
</evidence>